<name>A0A5B7SWU5_9FLAO</name>
<sequence length="82" mass="9114">MGTMFSTYLSVVVAIAEIIGGILLAIPKTKIVGWFEGFLVIFNIVVLHVAHDFVGNVIWLLPTILFLTANYFQKGKIYSLIN</sequence>
<dbReference type="OrthoDB" id="8161897at2"/>
<feature type="transmembrane region" description="Helical" evidence="1">
    <location>
        <begin position="6"/>
        <end position="26"/>
    </location>
</feature>
<evidence type="ECO:0000313" key="2">
    <source>
        <dbReference type="EMBL" id="QCX01421.1"/>
    </source>
</evidence>
<keyword evidence="3" id="KW-1185">Reference proteome</keyword>
<keyword evidence="1" id="KW-0812">Transmembrane</keyword>
<dbReference type="KEGG" id="asag:FGM00_15385"/>
<evidence type="ECO:0000256" key="1">
    <source>
        <dbReference type="SAM" id="Phobius"/>
    </source>
</evidence>
<feature type="transmembrane region" description="Helical" evidence="1">
    <location>
        <begin position="56"/>
        <end position="72"/>
    </location>
</feature>
<dbReference type="RefSeq" id="WP_138853758.1">
    <property type="nucleotide sequence ID" value="NZ_CP040710.1"/>
</dbReference>
<evidence type="ECO:0008006" key="4">
    <source>
        <dbReference type="Google" id="ProtNLM"/>
    </source>
</evidence>
<organism evidence="2 3">
    <name type="scientific">Aggregatimonas sangjinii</name>
    <dbReference type="NCBI Taxonomy" id="2583587"/>
    <lineage>
        <taxon>Bacteria</taxon>
        <taxon>Pseudomonadati</taxon>
        <taxon>Bacteroidota</taxon>
        <taxon>Flavobacteriia</taxon>
        <taxon>Flavobacteriales</taxon>
        <taxon>Flavobacteriaceae</taxon>
        <taxon>Aggregatimonas</taxon>
    </lineage>
</organism>
<keyword evidence="1" id="KW-0472">Membrane</keyword>
<reference evidence="2 3" key="1">
    <citation type="submission" date="2019-05" db="EMBL/GenBank/DDBJ databases">
        <title>Genome sequencing of F202Z8.</title>
        <authorList>
            <person name="Kwon Y.M."/>
        </authorList>
    </citation>
    <scope>NUCLEOTIDE SEQUENCE [LARGE SCALE GENOMIC DNA]</scope>
    <source>
        <strain evidence="2 3">F202Z8</strain>
    </source>
</reference>
<accession>A0A5B7SWU5</accession>
<dbReference type="AlphaFoldDB" id="A0A5B7SWU5"/>
<proteinExistence type="predicted"/>
<keyword evidence="1" id="KW-1133">Transmembrane helix</keyword>
<dbReference type="Proteomes" id="UP000310017">
    <property type="component" value="Chromosome"/>
</dbReference>
<evidence type="ECO:0000313" key="3">
    <source>
        <dbReference type="Proteomes" id="UP000310017"/>
    </source>
</evidence>
<gene>
    <name evidence="2" type="ORF">FGM00_15385</name>
</gene>
<dbReference type="EMBL" id="CP040710">
    <property type="protein sequence ID" value="QCX01421.1"/>
    <property type="molecule type" value="Genomic_DNA"/>
</dbReference>
<protein>
    <recommendedName>
        <fullName evidence="4">DoxX family protein</fullName>
    </recommendedName>
</protein>
<feature type="transmembrane region" description="Helical" evidence="1">
    <location>
        <begin position="31"/>
        <end position="50"/>
    </location>
</feature>